<accession>A0A1L7LLT8</accession>
<evidence type="ECO:0000313" key="6">
    <source>
        <dbReference type="EMBL" id="BAQ25141.1"/>
    </source>
</evidence>
<keyword evidence="2 5" id="KW-0812">Transmembrane</keyword>
<dbReference type="GO" id="GO:0012505">
    <property type="term" value="C:endomembrane system"/>
    <property type="evidence" value="ECO:0007669"/>
    <property type="project" value="UniProtKB-SubCell"/>
</dbReference>
<keyword evidence="7" id="KW-1185">Reference proteome</keyword>
<evidence type="ECO:0000256" key="5">
    <source>
        <dbReference type="SAM" id="Phobius"/>
    </source>
</evidence>
<protein>
    <submittedName>
        <fullName evidence="6">Nickel-cobalt-cadmium resistance protein</fullName>
    </submittedName>
</protein>
<dbReference type="AlphaFoldDB" id="A0A1L7LLT8"/>
<gene>
    <name evidence="6" type="ORF">SRT_18800</name>
</gene>
<keyword evidence="3 5" id="KW-1133">Transmembrane helix</keyword>
<evidence type="ECO:0000256" key="3">
    <source>
        <dbReference type="ARBA" id="ARBA00022989"/>
    </source>
</evidence>
<dbReference type="InterPro" id="IPR052527">
    <property type="entry name" value="Metal_cation-efflux_comp"/>
</dbReference>
<dbReference type="Pfam" id="PF04191">
    <property type="entry name" value="PEMT"/>
    <property type="match status" value="1"/>
</dbReference>
<comment type="subcellular location">
    <subcellularLocation>
        <location evidence="1">Endomembrane system</location>
        <topology evidence="1">Multi-pass membrane protein</topology>
    </subcellularLocation>
</comment>
<organism evidence="6 7">
    <name type="scientific">Streptococcus troglodytae</name>
    <dbReference type="NCBI Taxonomy" id="1111760"/>
    <lineage>
        <taxon>Bacteria</taxon>
        <taxon>Bacillati</taxon>
        <taxon>Bacillota</taxon>
        <taxon>Bacilli</taxon>
        <taxon>Lactobacillales</taxon>
        <taxon>Streptococcaceae</taxon>
        <taxon>Streptococcus</taxon>
    </lineage>
</organism>
<proteinExistence type="predicted"/>
<dbReference type="RefSeq" id="WP_128833876.1">
    <property type="nucleotide sequence ID" value="NZ_AP014612.1"/>
</dbReference>
<dbReference type="InterPro" id="IPR007318">
    <property type="entry name" value="Phopholipid_MeTrfase"/>
</dbReference>
<evidence type="ECO:0000256" key="2">
    <source>
        <dbReference type="ARBA" id="ARBA00022692"/>
    </source>
</evidence>
<dbReference type="KEGG" id="strg:SRT_18800"/>
<name>A0A1L7LLT8_9STRE</name>
<evidence type="ECO:0000256" key="4">
    <source>
        <dbReference type="ARBA" id="ARBA00023136"/>
    </source>
</evidence>
<reference evidence="6 7" key="1">
    <citation type="journal article" date="2016" name="Microbiol. Immunol.">
        <title>Complete genome sequence of Streptococcus troglodytae TKU31 isolated from the oral cavity of a chimpanzee (Pan troglodytes).</title>
        <authorList>
            <person name="Okamoto M."/>
            <person name="Naito M."/>
            <person name="Miyanohara M."/>
            <person name="Imai S."/>
            <person name="Nomura Y."/>
            <person name="Saito W."/>
            <person name="Momoi Y."/>
            <person name="Takada K."/>
            <person name="Miyabe-Nishiwaki T."/>
            <person name="Tomonaga M."/>
            <person name="Hanada N."/>
        </authorList>
    </citation>
    <scope>NUCLEOTIDE SEQUENCE [LARGE SCALE GENOMIC DNA]</scope>
    <source>
        <strain evidence="7">TKU 31</strain>
    </source>
</reference>
<evidence type="ECO:0000256" key="1">
    <source>
        <dbReference type="ARBA" id="ARBA00004127"/>
    </source>
</evidence>
<feature type="transmembrane region" description="Helical" evidence="5">
    <location>
        <begin position="68"/>
        <end position="87"/>
    </location>
</feature>
<dbReference type="PANTHER" id="PTHR43847">
    <property type="entry name" value="BLL3993 PROTEIN"/>
    <property type="match status" value="1"/>
</dbReference>
<sequence length="187" mass="21416">MIHHQSIIIYCLLVLWGLTEWFIKSRTKKNVSNNSQDKGTRYVIIASVVLSIAMLNNPFNINILLPEWGIYLGVLLMSLGIIFRAYAINYLGKAFTLTVQATNNQKLISSGPYSIVRNPAYTGTIISILGLAFITLNIFNILIVFIILSSGYAIRIRTEEEVLEQHFGKVYQDYCQKVKYRLFPFIW</sequence>
<dbReference type="PROSITE" id="PS50244">
    <property type="entry name" value="S5A_REDUCTASE"/>
    <property type="match status" value="1"/>
</dbReference>
<evidence type="ECO:0000313" key="7">
    <source>
        <dbReference type="Proteomes" id="UP000217758"/>
    </source>
</evidence>
<dbReference type="EMBL" id="AP014612">
    <property type="protein sequence ID" value="BAQ25141.1"/>
    <property type="molecule type" value="Genomic_DNA"/>
</dbReference>
<feature type="transmembrane region" description="Helical" evidence="5">
    <location>
        <begin position="7"/>
        <end position="23"/>
    </location>
</feature>
<keyword evidence="4 5" id="KW-0472">Membrane</keyword>
<feature type="transmembrane region" description="Helical" evidence="5">
    <location>
        <begin position="125"/>
        <end position="148"/>
    </location>
</feature>
<dbReference type="Gene3D" id="1.20.120.1630">
    <property type="match status" value="1"/>
</dbReference>
<dbReference type="Proteomes" id="UP000217758">
    <property type="component" value="Chromosome"/>
</dbReference>
<dbReference type="PANTHER" id="PTHR43847:SF1">
    <property type="entry name" value="BLL3993 PROTEIN"/>
    <property type="match status" value="1"/>
</dbReference>
<feature type="transmembrane region" description="Helical" evidence="5">
    <location>
        <begin position="39"/>
        <end position="56"/>
    </location>
</feature>